<dbReference type="AlphaFoldDB" id="A0A848GZ90"/>
<dbReference type="Gene3D" id="3.30.1370.120">
    <property type="match status" value="1"/>
</dbReference>
<dbReference type="Gene3D" id="3.55.50.30">
    <property type="match status" value="1"/>
</dbReference>
<dbReference type="PRINTS" id="PR01032">
    <property type="entry name" value="PHAGEIV"/>
</dbReference>
<proteinExistence type="inferred from homology"/>
<evidence type="ECO:0000256" key="2">
    <source>
        <dbReference type="ARBA" id="ARBA00022729"/>
    </source>
</evidence>
<feature type="coiled-coil region" evidence="6">
    <location>
        <begin position="78"/>
        <end position="114"/>
    </location>
</feature>
<keyword evidence="10" id="KW-1185">Reference proteome</keyword>
<evidence type="ECO:0000256" key="6">
    <source>
        <dbReference type="SAM" id="Coils"/>
    </source>
</evidence>
<feature type="domain" description="Type II/III secretion system secretin-like" evidence="7">
    <location>
        <begin position="411"/>
        <end position="576"/>
    </location>
</feature>
<evidence type="ECO:0000259" key="7">
    <source>
        <dbReference type="Pfam" id="PF00263"/>
    </source>
</evidence>
<dbReference type="Gene3D" id="1.25.40.10">
    <property type="entry name" value="Tetratricopeptide repeat domain"/>
    <property type="match status" value="1"/>
</dbReference>
<dbReference type="PRINTS" id="PR00811">
    <property type="entry name" value="BCTERIALGSPD"/>
</dbReference>
<dbReference type="InterPro" id="IPR001775">
    <property type="entry name" value="GspD/PilQ"/>
</dbReference>
<name>A0A848GZ90_9BURK</name>
<feature type="domain" description="NolW-like" evidence="8">
    <location>
        <begin position="289"/>
        <end position="346"/>
    </location>
</feature>
<dbReference type="RefSeq" id="WP_169417681.1">
    <property type="nucleotide sequence ID" value="NZ_JABBFX010000001.1"/>
</dbReference>
<comment type="similarity">
    <text evidence="4">Belongs to the bacterial secretin family.</text>
</comment>
<dbReference type="Pfam" id="PF03958">
    <property type="entry name" value="Secretin_N"/>
    <property type="match status" value="1"/>
</dbReference>
<evidence type="ECO:0000256" key="5">
    <source>
        <dbReference type="RuleBase" id="RU004004"/>
    </source>
</evidence>
<keyword evidence="3" id="KW-0472">Membrane</keyword>
<dbReference type="Proteomes" id="UP000541185">
    <property type="component" value="Unassembled WGS sequence"/>
</dbReference>
<accession>A0A848GZ90</accession>
<dbReference type="PANTHER" id="PTHR30332">
    <property type="entry name" value="PROBABLE GENERAL SECRETION PATHWAY PROTEIN D"/>
    <property type="match status" value="1"/>
</dbReference>
<evidence type="ECO:0000256" key="1">
    <source>
        <dbReference type="ARBA" id="ARBA00004370"/>
    </source>
</evidence>
<dbReference type="GO" id="GO:0015627">
    <property type="term" value="C:type II protein secretion system complex"/>
    <property type="evidence" value="ECO:0007669"/>
    <property type="project" value="TreeGrafter"/>
</dbReference>
<keyword evidence="2" id="KW-0732">Signal</keyword>
<dbReference type="PANTHER" id="PTHR30332:SF17">
    <property type="entry name" value="TYPE IV PILIATION SYSTEM PROTEIN DR_0774-RELATED"/>
    <property type="match status" value="1"/>
</dbReference>
<dbReference type="InterPro" id="IPR011990">
    <property type="entry name" value="TPR-like_helical_dom_sf"/>
</dbReference>
<evidence type="ECO:0000256" key="4">
    <source>
        <dbReference type="RuleBase" id="RU004003"/>
    </source>
</evidence>
<evidence type="ECO:0000313" key="9">
    <source>
        <dbReference type="EMBL" id="NML43477.1"/>
    </source>
</evidence>
<comment type="caution">
    <text evidence="9">The sequence shown here is derived from an EMBL/GenBank/DDBJ whole genome shotgun (WGS) entry which is preliminary data.</text>
</comment>
<reference evidence="9 10" key="1">
    <citation type="submission" date="2020-04" db="EMBL/GenBank/DDBJ databases">
        <title>Ramlibacter sp. G-1-2-2 isolated from soil.</title>
        <authorList>
            <person name="Dahal R.H."/>
        </authorList>
    </citation>
    <scope>NUCLEOTIDE SEQUENCE [LARGE SCALE GENOMIC DNA]</scope>
    <source>
        <strain evidence="9 10">G-1-2-2</strain>
    </source>
</reference>
<dbReference type="InterPro" id="IPR050810">
    <property type="entry name" value="Bact_Secretion_Sys_Channel"/>
</dbReference>
<keyword evidence="6" id="KW-0175">Coiled coil</keyword>
<dbReference type="SUPFAM" id="SSF48452">
    <property type="entry name" value="TPR-like"/>
    <property type="match status" value="1"/>
</dbReference>
<evidence type="ECO:0000313" key="10">
    <source>
        <dbReference type="Proteomes" id="UP000541185"/>
    </source>
</evidence>
<dbReference type="GO" id="GO:0009306">
    <property type="term" value="P:protein secretion"/>
    <property type="evidence" value="ECO:0007669"/>
    <property type="project" value="InterPro"/>
</dbReference>
<gene>
    <name evidence="9" type="ORF">HHL11_06930</name>
</gene>
<dbReference type="Pfam" id="PF00263">
    <property type="entry name" value="Secretin"/>
    <property type="match status" value="1"/>
</dbReference>
<dbReference type="GO" id="GO:0009279">
    <property type="term" value="C:cell outer membrane"/>
    <property type="evidence" value="ECO:0007669"/>
    <property type="project" value="UniProtKB-SubCell"/>
</dbReference>
<dbReference type="InterPro" id="IPR004846">
    <property type="entry name" value="T2SS/T3SS_dom"/>
</dbReference>
<evidence type="ECO:0000259" key="8">
    <source>
        <dbReference type="Pfam" id="PF03958"/>
    </source>
</evidence>
<keyword evidence="5" id="KW-0813">Transport</keyword>
<comment type="subcellular location">
    <subcellularLocation>
        <location evidence="5">Cell outer membrane</location>
    </subcellularLocation>
    <subcellularLocation>
        <location evidence="1">Membrane</location>
    </subcellularLocation>
</comment>
<sequence>MSLRSHIPASLVRPPTGKFRLSRSLTYVLCAAAVGGCSTYQNMKGHAQLMSGDTTGAIESFGIAAKDSTDAGYRMDYLDRREDQVRKLVLQADAARAEGKLADAQALYQQALKMDAGNARARAALVALPQDLRSERQLVEGENYLSEGRLDLARERALVVLEVNPNNRRAMRLKEAVIDAQAQADAEAAKARAARAILQKPVTLQFNNAPLRTVLEALSRSVGVNILLDRDVKPTAQVSIFVKDIALADAIDFLLLQNQLERRVVNANTLMIYPATEAKKGEYEDLSIRSFQITNADIKYLSGMLKTMLKVKEISADERTGILVLRDTPEKLRLAERLIAAHDVADPEIMLEVQILEVSFARDSNIGIVPPNSVTITTPGGSALTWGQLSAMRKDDLLVTPLSATINLKLQDSDTKILASPRIRARNKEKAKILIGDRVPTITNTVTPIATGASVVTGSVTYQDVGLKLEFEPQVYSNDEVGIKIALEVSNIAAEFTDSNGGRSYQIGTRNANTNLRLRDGETQILGGLITDDDRNVASKIPGLGHLPVIGRIFGNNAGTSSQSEIVLAITPHIVRNLAARSADVSNIFSGTYNVPRERPILAEPLTIIRGGGAGIIAGAPGAAGTTGTTAAAFTQPAAAAPSDAIGATAPLPVQVIPPPAQALPTPPAMYVRPAPSK</sequence>
<dbReference type="InterPro" id="IPR005644">
    <property type="entry name" value="NolW-like"/>
</dbReference>
<dbReference type="InterPro" id="IPR038591">
    <property type="entry name" value="NolW-like_sf"/>
</dbReference>
<organism evidence="9 10">
    <name type="scientific">Ramlibacter agri</name>
    <dbReference type="NCBI Taxonomy" id="2728837"/>
    <lineage>
        <taxon>Bacteria</taxon>
        <taxon>Pseudomonadati</taxon>
        <taxon>Pseudomonadota</taxon>
        <taxon>Betaproteobacteria</taxon>
        <taxon>Burkholderiales</taxon>
        <taxon>Comamonadaceae</taxon>
        <taxon>Ramlibacter</taxon>
    </lineage>
</organism>
<evidence type="ECO:0000256" key="3">
    <source>
        <dbReference type="ARBA" id="ARBA00023136"/>
    </source>
</evidence>
<dbReference type="EMBL" id="JABBFX010000001">
    <property type="protein sequence ID" value="NML43477.1"/>
    <property type="molecule type" value="Genomic_DNA"/>
</dbReference>
<protein>
    <submittedName>
        <fullName evidence="9">Secretion protein</fullName>
    </submittedName>
</protein>